<name>A0A8S1A8E1_ARCPL</name>
<keyword evidence="3" id="KW-1185">Reference proteome</keyword>
<comment type="caution">
    <text evidence="2">The sequence shown here is derived from an EMBL/GenBank/DDBJ whole genome shotgun (WGS) entry which is preliminary data.</text>
</comment>
<proteinExistence type="predicted"/>
<sequence length="323" mass="37160">MPTYQVSGELLTVSALSKPDDRTVNVAIETSFQFQPEDINNEKGIVTNLKSFIDKIYRSLEPAASLTFRQTPDKITLSNFLTDFGNNVLNLTDENVQNVVKILNKQLQEYKASGSFRSIFSDSDLKKDLTKTVHNWSNTDAKKLKKKLQKLMRDGNPELQKVTSQLNTLYNKQDLNTFYNFKKKLNEYLRKNKNVDNLIKDWLDFSIFERYNKLNASSKVTVMDSVRSLSDYFTGDNRLKTQDDSNGSLWSEHEEDVSGSAGDGVHKRREHSHILISKRNSDINNEKDDDNKTTNTLHLIEKLLNNDVFGNLKLYLTNENKTK</sequence>
<feature type="region of interest" description="Disordered" evidence="1">
    <location>
        <begin position="243"/>
        <end position="271"/>
    </location>
</feature>
<evidence type="ECO:0000256" key="1">
    <source>
        <dbReference type="SAM" id="MobiDB-lite"/>
    </source>
</evidence>
<protein>
    <submittedName>
        <fullName evidence="2">Uncharacterized protein</fullName>
    </submittedName>
</protein>
<dbReference type="Proteomes" id="UP000494106">
    <property type="component" value="Unassembled WGS sequence"/>
</dbReference>
<organism evidence="2 3">
    <name type="scientific">Arctia plantaginis</name>
    <name type="common">Wood tiger moth</name>
    <name type="synonym">Phalaena plantaginis</name>
    <dbReference type="NCBI Taxonomy" id="874455"/>
    <lineage>
        <taxon>Eukaryota</taxon>
        <taxon>Metazoa</taxon>
        <taxon>Ecdysozoa</taxon>
        <taxon>Arthropoda</taxon>
        <taxon>Hexapoda</taxon>
        <taxon>Insecta</taxon>
        <taxon>Pterygota</taxon>
        <taxon>Neoptera</taxon>
        <taxon>Endopterygota</taxon>
        <taxon>Lepidoptera</taxon>
        <taxon>Glossata</taxon>
        <taxon>Ditrysia</taxon>
        <taxon>Noctuoidea</taxon>
        <taxon>Erebidae</taxon>
        <taxon>Arctiinae</taxon>
        <taxon>Arctia</taxon>
    </lineage>
</organism>
<dbReference type="EMBL" id="CADEBC010000507">
    <property type="protein sequence ID" value="CAB3241010.1"/>
    <property type="molecule type" value="Genomic_DNA"/>
</dbReference>
<accession>A0A8S1A8E1</accession>
<dbReference type="AlphaFoldDB" id="A0A8S1A8E1"/>
<dbReference type="OrthoDB" id="6932714at2759"/>
<evidence type="ECO:0000313" key="3">
    <source>
        <dbReference type="Proteomes" id="UP000494106"/>
    </source>
</evidence>
<gene>
    <name evidence="2" type="ORF">APLA_LOCUS8447</name>
</gene>
<evidence type="ECO:0000313" key="2">
    <source>
        <dbReference type="EMBL" id="CAB3241010.1"/>
    </source>
</evidence>
<reference evidence="2 3" key="1">
    <citation type="submission" date="2020-04" db="EMBL/GenBank/DDBJ databases">
        <authorList>
            <person name="Wallbank WR R."/>
            <person name="Pardo Diaz C."/>
            <person name="Kozak K."/>
            <person name="Martin S."/>
            <person name="Jiggins C."/>
            <person name="Moest M."/>
            <person name="Warren A I."/>
            <person name="Byers J.R.P. K."/>
            <person name="Montejo-Kovacevich G."/>
            <person name="Yen C E."/>
        </authorList>
    </citation>
    <scope>NUCLEOTIDE SEQUENCE [LARGE SCALE GENOMIC DNA]</scope>
</reference>